<dbReference type="GeneID" id="66578476"/>
<dbReference type="EMBL" id="QRYQ01000002">
    <property type="protein sequence ID" value="RGU93681.1"/>
    <property type="molecule type" value="Genomic_DNA"/>
</dbReference>
<dbReference type="RefSeq" id="WP_003865261.1">
    <property type="nucleotide sequence ID" value="NZ_CABLCL010000079.1"/>
</dbReference>
<gene>
    <name evidence="1" type="ORF">DWW32_01315</name>
</gene>
<evidence type="ECO:0000313" key="1">
    <source>
        <dbReference type="EMBL" id="RGU93681.1"/>
    </source>
</evidence>
<proteinExistence type="predicted"/>
<dbReference type="InterPro" id="IPR011664">
    <property type="entry name" value="Abi_system_AbiD/AbiF-like"/>
</dbReference>
<protein>
    <submittedName>
        <fullName evidence="1">Abi family protein</fullName>
    </submittedName>
</protein>
<dbReference type="Pfam" id="PF07751">
    <property type="entry name" value="Abi_2"/>
    <property type="match status" value="1"/>
</dbReference>
<dbReference type="InterPro" id="IPR017034">
    <property type="entry name" value="Abi_system_AbiD/AbiF"/>
</dbReference>
<reference evidence="1 2" key="1">
    <citation type="submission" date="2018-08" db="EMBL/GenBank/DDBJ databases">
        <title>A genome reference for cultivated species of the human gut microbiota.</title>
        <authorList>
            <person name="Zou Y."/>
            <person name="Xue W."/>
            <person name="Luo G."/>
        </authorList>
    </citation>
    <scope>NUCLEOTIDE SEQUENCE [LARGE SCALE GENOMIC DNA]</scope>
    <source>
        <strain evidence="1 2">AF15-20</strain>
    </source>
</reference>
<sequence length="302" mass="34703">MYQYPKQILTIGQQVQSYVNAGMKITSREEVEKALKSIGFYRLRGYSFPLYDNVTKKYVPGTKFEDILKLYQFDQKLSALVFFMISKIEVALRVRLIEALLIYGEPLVLQDSSIFKEKKLYWQNMSMVASEIARSNDVFIKHNFDNHDGEVPVWAIVEVLSFGTLSKIIKNLKTGVGSSYSILATNYQYKSKKGNLVNPSQKMLTSWLQSVSILRNMCAHNSRIYNRTIHTTPEILDADKVTPLPVHNGLYQILLAMKYLRSSDEEWTVFVDDFDNLIKSYNGIVNLAAMNLPSDWKVHLTV</sequence>
<dbReference type="Proteomes" id="UP000265489">
    <property type="component" value="Unassembled WGS sequence"/>
</dbReference>
<comment type="caution">
    <text evidence="1">The sequence shown here is derived from an EMBL/GenBank/DDBJ whole genome shotgun (WGS) entry which is preliminary data.</text>
</comment>
<organism evidence="1 2">
    <name type="scientific">Holdemanella biformis</name>
    <dbReference type="NCBI Taxonomy" id="1735"/>
    <lineage>
        <taxon>Bacteria</taxon>
        <taxon>Bacillati</taxon>
        <taxon>Bacillota</taxon>
        <taxon>Erysipelotrichia</taxon>
        <taxon>Erysipelotrichales</taxon>
        <taxon>Erysipelotrichaceae</taxon>
        <taxon>Holdemanella</taxon>
    </lineage>
</organism>
<accession>A0A395W947</accession>
<dbReference type="PIRSF" id="PIRSF034934">
    <property type="entry name" value="AbiF_AbiD"/>
    <property type="match status" value="1"/>
</dbReference>
<name>A0A395W947_9FIRM</name>
<dbReference type="AlphaFoldDB" id="A0A395W947"/>
<evidence type="ECO:0000313" key="2">
    <source>
        <dbReference type="Proteomes" id="UP000265489"/>
    </source>
</evidence>